<sequence length="270" mass="31572">MEADICFIKCRSLKFKVLMEIYFELYCVFMISFFKVSNGCDDGWFKHERYCYFFQNKLLKGKSWSDALSSCQVMGAHLLSIEDGAENSYIKKKLEDDSIKKGYYWIGLNADREFKWSDNKHSNFSNWLPKRPDSYLPGENCVETNKIGWNDKNCYDYNGFICKFLKENNGSCPHGWISYKIYCYLFQNINESLNKYDWFDSYSSCLSKGGNLLTVEDQQENSFVTSILESDGMKDQHFWIVVLPSVGSSGRLLDEPTDGETTCRRQLKMR</sequence>
<dbReference type="InterPro" id="IPR018378">
    <property type="entry name" value="C-type_lectin_CS"/>
</dbReference>
<name>A0ABM4CMQ2_HYDVU</name>
<dbReference type="InterPro" id="IPR016187">
    <property type="entry name" value="CTDL_fold"/>
</dbReference>
<dbReference type="PROSITE" id="PS50041">
    <property type="entry name" value="C_TYPE_LECTIN_2"/>
    <property type="match status" value="2"/>
</dbReference>
<feature type="domain" description="C-type lectin" evidence="2">
    <location>
        <begin position="179"/>
        <end position="240"/>
    </location>
</feature>
<keyword evidence="3" id="KW-1185">Reference proteome</keyword>
<dbReference type="CDD" id="cd00037">
    <property type="entry name" value="CLECT"/>
    <property type="match status" value="1"/>
</dbReference>
<evidence type="ECO:0000259" key="2">
    <source>
        <dbReference type="PROSITE" id="PS50041"/>
    </source>
</evidence>
<organism evidence="3 4">
    <name type="scientific">Hydra vulgaris</name>
    <name type="common">Hydra</name>
    <name type="synonym">Hydra attenuata</name>
    <dbReference type="NCBI Taxonomy" id="6087"/>
    <lineage>
        <taxon>Eukaryota</taxon>
        <taxon>Metazoa</taxon>
        <taxon>Cnidaria</taxon>
        <taxon>Hydrozoa</taxon>
        <taxon>Hydroidolina</taxon>
        <taxon>Anthoathecata</taxon>
        <taxon>Aplanulata</taxon>
        <taxon>Hydridae</taxon>
        <taxon>Hydra</taxon>
    </lineage>
</organism>
<dbReference type="InterPro" id="IPR001304">
    <property type="entry name" value="C-type_lectin-like"/>
</dbReference>
<keyword evidence="1" id="KW-1015">Disulfide bond</keyword>
<evidence type="ECO:0000313" key="4">
    <source>
        <dbReference type="RefSeq" id="XP_065663099.1"/>
    </source>
</evidence>
<accession>A0ABM4CMQ2</accession>
<dbReference type="InterPro" id="IPR050111">
    <property type="entry name" value="C-type_lectin/snaclec_domain"/>
</dbReference>
<gene>
    <name evidence="4" type="primary">LOC136085708</name>
</gene>
<dbReference type="PANTHER" id="PTHR22803">
    <property type="entry name" value="MANNOSE, PHOSPHOLIPASE, LECTIN RECEPTOR RELATED"/>
    <property type="match status" value="1"/>
</dbReference>
<dbReference type="SMART" id="SM00034">
    <property type="entry name" value="CLECT"/>
    <property type="match status" value="2"/>
</dbReference>
<protein>
    <submittedName>
        <fullName evidence="4">Snaclec 3-like</fullName>
    </submittedName>
</protein>
<evidence type="ECO:0000313" key="3">
    <source>
        <dbReference type="Proteomes" id="UP001652625"/>
    </source>
</evidence>
<dbReference type="GeneID" id="136085708"/>
<evidence type="ECO:0000256" key="1">
    <source>
        <dbReference type="ARBA" id="ARBA00023157"/>
    </source>
</evidence>
<dbReference type="InterPro" id="IPR016186">
    <property type="entry name" value="C-type_lectin-like/link_sf"/>
</dbReference>
<dbReference type="RefSeq" id="XP_065663099.1">
    <property type="nucleotide sequence ID" value="XM_065807027.1"/>
</dbReference>
<dbReference type="Pfam" id="PF00059">
    <property type="entry name" value="Lectin_C"/>
    <property type="match status" value="2"/>
</dbReference>
<feature type="domain" description="C-type lectin" evidence="2">
    <location>
        <begin position="47"/>
        <end position="163"/>
    </location>
</feature>
<dbReference type="Proteomes" id="UP001652625">
    <property type="component" value="Chromosome 10"/>
</dbReference>
<reference evidence="4" key="1">
    <citation type="submission" date="2025-08" db="UniProtKB">
        <authorList>
            <consortium name="RefSeq"/>
        </authorList>
    </citation>
    <scope>IDENTIFICATION</scope>
</reference>
<dbReference type="Gene3D" id="3.10.100.10">
    <property type="entry name" value="Mannose-Binding Protein A, subunit A"/>
    <property type="match status" value="2"/>
</dbReference>
<dbReference type="PROSITE" id="PS00615">
    <property type="entry name" value="C_TYPE_LECTIN_1"/>
    <property type="match status" value="1"/>
</dbReference>
<dbReference type="SUPFAM" id="SSF56436">
    <property type="entry name" value="C-type lectin-like"/>
    <property type="match status" value="2"/>
</dbReference>
<proteinExistence type="predicted"/>